<dbReference type="EMBL" id="JAOEGN010000007">
    <property type="protein sequence ID" value="MCU0104971.1"/>
    <property type="molecule type" value="Genomic_DNA"/>
</dbReference>
<dbReference type="SUPFAM" id="SSF48013">
    <property type="entry name" value="NusB-like"/>
    <property type="match status" value="1"/>
</dbReference>
<comment type="function">
    <text evidence="6">Involved in transcription antitermination. Required for transcription of ribosomal RNA (rRNA) genes. Binds specifically to the boxA antiterminator sequence of the ribosomal RNA (rrn) operons.</text>
</comment>
<keyword evidence="4 6" id="KW-0805">Transcription regulation</keyword>
<evidence type="ECO:0000256" key="2">
    <source>
        <dbReference type="ARBA" id="ARBA00022814"/>
    </source>
</evidence>
<keyword evidence="5 6" id="KW-0804">Transcription</keyword>
<proteinExistence type="inferred from homology"/>
<protein>
    <recommendedName>
        <fullName evidence="6">Transcription antitermination protein NusB</fullName>
    </recommendedName>
    <alternativeName>
        <fullName evidence="6">Antitermination factor NusB</fullName>
    </alternativeName>
</protein>
<dbReference type="HAMAP" id="MF_00073">
    <property type="entry name" value="NusB"/>
    <property type="match status" value="1"/>
</dbReference>
<accession>A0ABT2PX04</accession>
<dbReference type="InterPro" id="IPR006027">
    <property type="entry name" value="NusB_RsmB_TIM44"/>
</dbReference>
<comment type="caution">
    <text evidence="8">The sequence shown here is derived from an EMBL/GenBank/DDBJ whole genome shotgun (WGS) entry which is preliminary data.</text>
</comment>
<evidence type="ECO:0000313" key="8">
    <source>
        <dbReference type="EMBL" id="MCU0104971.1"/>
    </source>
</evidence>
<evidence type="ECO:0000256" key="6">
    <source>
        <dbReference type="HAMAP-Rule" id="MF_00073"/>
    </source>
</evidence>
<keyword evidence="2 6" id="KW-0889">Transcription antitermination</keyword>
<dbReference type="PANTHER" id="PTHR11078:SF3">
    <property type="entry name" value="ANTITERMINATION NUSB DOMAIN-CONTAINING PROTEIN"/>
    <property type="match status" value="1"/>
</dbReference>
<dbReference type="NCBIfam" id="TIGR01951">
    <property type="entry name" value="nusB"/>
    <property type="match status" value="1"/>
</dbReference>
<name>A0ABT2PX04_9MOLU</name>
<evidence type="ECO:0000256" key="4">
    <source>
        <dbReference type="ARBA" id="ARBA00023015"/>
    </source>
</evidence>
<dbReference type="InterPro" id="IPR011605">
    <property type="entry name" value="NusB_fam"/>
</dbReference>
<gene>
    <name evidence="6 8" type="primary">nusB</name>
    <name evidence="8" type="ORF">N7603_04805</name>
</gene>
<keyword evidence="9" id="KW-1185">Reference proteome</keyword>
<evidence type="ECO:0000313" key="9">
    <source>
        <dbReference type="Proteomes" id="UP001209076"/>
    </source>
</evidence>
<dbReference type="InterPro" id="IPR035926">
    <property type="entry name" value="NusB-like_sf"/>
</dbReference>
<evidence type="ECO:0000256" key="5">
    <source>
        <dbReference type="ARBA" id="ARBA00023163"/>
    </source>
</evidence>
<comment type="similarity">
    <text evidence="1 6">Belongs to the NusB family.</text>
</comment>
<keyword evidence="3 6" id="KW-0694">RNA-binding</keyword>
<dbReference type="PANTHER" id="PTHR11078">
    <property type="entry name" value="N UTILIZATION SUBSTANCE PROTEIN B-RELATED"/>
    <property type="match status" value="1"/>
</dbReference>
<dbReference type="Gene3D" id="1.10.940.10">
    <property type="entry name" value="NusB-like"/>
    <property type="match status" value="1"/>
</dbReference>
<sequence length="122" mass="14245">MQTRHEIRIETMTFLYQQDLRGDIVVEEFKESYDTYQAVLAHLAEIDQMISSTLVNYTLERLSFVDRAIIRLAVYEMMYTDTPKSIVINEAIKLTKAYSNLDDEKQSAFTNRLLDNIAKRLG</sequence>
<evidence type="ECO:0000256" key="3">
    <source>
        <dbReference type="ARBA" id="ARBA00022884"/>
    </source>
</evidence>
<organism evidence="8 9">
    <name type="scientific">Paracholeplasma vituli</name>
    <dbReference type="NCBI Taxonomy" id="69473"/>
    <lineage>
        <taxon>Bacteria</taxon>
        <taxon>Bacillati</taxon>
        <taxon>Mycoplasmatota</taxon>
        <taxon>Mollicutes</taxon>
        <taxon>Acholeplasmatales</taxon>
        <taxon>Acholeplasmataceae</taxon>
        <taxon>Paracholeplasma</taxon>
    </lineage>
</organism>
<feature type="domain" description="NusB/RsmB/TIM44" evidence="7">
    <location>
        <begin position="34"/>
        <end position="119"/>
    </location>
</feature>
<reference evidence="9" key="1">
    <citation type="submission" date="2023-07" db="EMBL/GenBank/DDBJ databases">
        <title>Novel Mycoplasma species identified in domestic and wild animals.</title>
        <authorList>
            <person name="Volokhov D.V."/>
            <person name="Furtak V.A."/>
            <person name="Zagorodnyaya T.A."/>
        </authorList>
    </citation>
    <scope>NUCLEOTIDE SEQUENCE [LARGE SCALE GENOMIC DNA]</scope>
    <source>
        <strain evidence="9">92-19</strain>
    </source>
</reference>
<evidence type="ECO:0000259" key="7">
    <source>
        <dbReference type="Pfam" id="PF01029"/>
    </source>
</evidence>
<dbReference type="Pfam" id="PF01029">
    <property type="entry name" value="NusB"/>
    <property type="match status" value="1"/>
</dbReference>
<dbReference type="Proteomes" id="UP001209076">
    <property type="component" value="Unassembled WGS sequence"/>
</dbReference>
<evidence type="ECO:0000256" key="1">
    <source>
        <dbReference type="ARBA" id="ARBA00005952"/>
    </source>
</evidence>
<dbReference type="RefSeq" id="WP_262096232.1">
    <property type="nucleotide sequence ID" value="NZ_JAOEGN010000007.1"/>
</dbReference>